<proteinExistence type="predicted"/>
<gene>
    <name evidence="1" type="ORF">PDIGIT_LOCUS14351</name>
</gene>
<organism evidence="1 2">
    <name type="scientific">Periconia digitata</name>
    <dbReference type="NCBI Taxonomy" id="1303443"/>
    <lineage>
        <taxon>Eukaryota</taxon>
        <taxon>Fungi</taxon>
        <taxon>Dikarya</taxon>
        <taxon>Ascomycota</taxon>
        <taxon>Pezizomycotina</taxon>
        <taxon>Dothideomycetes</taxon>
        <taxon>Pleosporomycetidae</taxon>
        <taxon>Pleosporales</taxon>
        <taxon>Massarineae</taxon>
        <taxon>Periconiaceae</taxon>
        <taxon>Periconia</taxon>
    </lineage>
</organism>
<sequence length="53" mass="6368">MCYHPIREERIKGINTRILSSLYPPSPPMFRSFTKPHTDYVYETNLPHTRTQF</sequence>
<dbReference type="AlphaFoldDB" id="A0A9W4UVK6"/>
<reference evidence="1" key="1">
    <citation type="submission" date="2023-01" db="EMBL/GenBank/DDBJ databases">
        <authorList>
            <person name="Van Ghelder C."/>
            <person name="Rancurel C."/>
        </authorList>
    </citation>
    <scope>NUCLEOTIDE SEQUENCE</scope>
    <source>
        <strain evidence="1">CNCM I-4278</strain>
    </source>
</reference>
<comment type="caution">
    <text evidence="1">The sequence shown here is derived from an EMBL/GenBank/DDBJ whole genome shotgun (WGS) entry which is preliminary data.</text>
</comment>
<name>A0A9W4UVK6_9PLEO</name>
<protein>
    <submittedName>
        <fullName evidence="1">Uncharacterized protein</fullName>
    </submittedName>
</protein>
<keyword evidence="2" id="KW-1185">Reference proteome</keyword>
<dbReference type="Proteomes" id="UP001152607">
    <property type="component" value="Unassembled WGS sequence"/>
</dbReference>
<accession>A0A9W4UVK6</accession>
<evidence type="ECO:0000313" key="2">
    <source>
        <dbReference type="Proteomes" id="UP001152607"/>
    </source>
</evidence>
<evidence type="ECO:0000313" key="1">
    <source>
        <dbReference type="EMBL" id="CAI6341158.1"/>
    </source>
</evidence>
<dbReference type="EMBL" id="CAOQHR010000011">
    <property type="protein sequence ID" value="CAI6341158.1"/>
    <property type="molecule type" value="Genomic_DNA"/>
</dbReference>